<dbReference type="InterPro" id="IPR010559">
    <property type="entry name" value="Sig_transdc_His_kin_internal"/>
</dbReference>
<dbReference type="EMBL" id="WHNY01000026">
    <property type="protein sequence ID" value="NOU63926.1"/>
    <property type="molecule type" value="Genomic_DNA"/>
</dbReference>
<feature type="transmembrane region" description="Helical" evidence="1">
    <location>
        <begin position="346"/>
        <end position="367"/>
    </location>
</feature>
<keyword evidence="1" id="KW-0472">Membrane</keyword>
<dbReference type="InterPro" id="IPR036890">
    <property type="entry name" value="HATPase_C_sf"/>
</dbReference>
<feature type="domain" description="Signal transduction histidine kinase internal region" evidence="3">
    <location>
        <begin position="433"/>
        <end position="513"/>
    </location>
</feature>
<dbReference type="Gene3D" id="3.30.565.10">
    <property type="entry name" value="Histidine kinase-like ATPase, C-terminal domain"/>
    <property type="match status" value="1"/>
</dbReference>
<evidence type="ECO:0000256" key="1">
    <source>
        <dbReference type="SAM" id="Phobius"/>
    </source>
</evidence>
<organism evidence="4 5">
    <name type="scientific">Paenibacillus plantarum</name>
    <dbReference type="NCBI Taxonomy" id="2654975"/>
    <lineage>
        <taxon>Bacteria</taxon>
        <taxon>Bacillati</taxon>
        <taxon>Bacillota</taxon>
        <taxon>Bacilli</taxon>
        <taxon>Bacillales</taxon>
        <taxon>Paenibacillaceae</taxon>
        <taxon>Paenibacillus</taxon>
    </lineage>
</organism>
<comment type="caution">
    <text evidence="4">The sequence shown here is derived from an EMBL/GenBank/DDBJ whole genome shotgun (WGS) entry which is preliminary data.</text>
</comment>
<reference evidence="4 5" key="1">
    <citation type="submission" date="2019-10" db="EMBL/GenBank/DDBJ databases">
        <title>Description of Paenibacillus humi sp. nov.</title>
        <authorList>
            <person name="Carlier A."/>
            <person name="Qi S."/>
        </authorList>
    </citation>
    <scope>NUCLEOTIDE SEQUENCE [LARGE SCALE GENOMIC DNA]</scope>
    <source>
        <strain evidence="4 5">LMG 31461</strain>
    </source>
</reference>
<evidence type="ECO:0008006" key="6">
    <source>
        <dbReference type="Google" id="ProtNLM"/>
    </source>
</evidence>
<protein>
    <recommendedName>
        <fullName evidence="6">Sensor histidine kinase</fullName>
    </recommendedName>
</protein>
<evidence type="ECO:0000313" key="5">
    <source>
        <dbReference type="Proteomes" id="UP000653578"/>
    </source>
</evidence>
<keyword evidence="5" id="KW-1185">Reference proteome</keyword>
<evidence type="ECO:0000259" key="3">
    <source>
        <dbReference type="Pfam" id="PF06580"/>
    </source>
</evidence>
<sequence length="644" mass="74074">MKLPRKSGILTANILLACSNKQRASALRITFDNKACVQKVLHMKTNRNLLQAVRMYKFQSLFIKSLILIFLLVIVPFTGLSIVMYVQMNKAIETEISGVNMNALYRVKDSIDTIFKQMDHVSLEMIYQDDVGSFMLSPSDTNDLSTKMQSIHDKISMYTRSFKYMDSIYVFSEKNTYMLSNRFDSPLTEFDDKTWYKNVYQKMDSNRTFMDLRKRNDTYPFYISFTRPAYLYENKIGAVTANIDIEELRKFLNQADKQLENTYIVGGDVVVYSHNRNDFMSNIRDIDLLNRAEILTEITSPTSSIKTIHKQKYIVSVLPSEDKNLTYISLLPLNNYEQKMKDLRTFLYVFSAIGVIIVLVVSILISIKTFSPVNQIMSMIEDQEKLEPLMDSNEKSKWNEVRTITSSIFRTLDAKKGLEQELQLRMHSLRKAQTIALQNQTTPHFLYNTLETIKYLAIELTKGHNQVSKMVTALSDLLRRSLDTDQPLTDIRDEIQHAKQYVDIMQARYPNKFDVIWQVQESLLSCQILKISIQPLLENAFQHGIIPTRNPGQIIITGLRTSDGIVITVSDNGKGMPEDQLVSLQQKLASGVNLEEKHIGLKNLNQRIKLLFGDAYGVFITPNLHRGLAVFIVIPEKSDSQDIE</sequence>
<dbReference type="PANTHER" id="PTHR34220:SF7">
    <property type="entry name" value="SENSOR HISTIDINE KINASE YPDA"/>
    <property type="match status" value="1"/>
</dbReference>
<dbReference type="Proteomes" id="UP000653578">
    <property type="component" value="Unassembled WGS sequence"/>
</dbReference>
<dbReference type="PROSITE" id="PS51257">
    <property type="entry name" value="PROKAR_LIPOPROTEIN"/>
    <property type="match status" value="1"/>
</dbReference>
<dbReference type="Gene3D" id="3.30.450.20">
    <property type="entry name" value="PAS domain"/>
    <property type="match status" value="1"/>
</dbReference>
<gene>
    <name evidence="4" type="ORF">GC096_07795</name>
</gene>
<feature type="transmembrane region" description="Helical" evidence="1">
    <location>
        <begin position="61"/>
        <end position="86"/>
    </location>
</feature>
<evidence type="ECO:0000259" key="2">
    <source>
        <dbReference type="Pfam" id="PF02518"/>
    </source>
</evidence>
<feature type="domain" description="Histidine kinase/HSP90-like ATPase" evidence="2">
    <location>
        <begin position="533"/>
        <end position="635"/>
    </location>
</feature>
<dbReference type="Pfam" id="PF06580">
    <property type="entry name" value="His_kinase"/>
    <property type="match status" value="1"/>
</dbReference>
<dbReference type="SUPFAM" id="SSF55874">
    <property type="entry name" value="ATPase domain of HSP90 chaperone/DNA topoisomerase II/histidine kinase"/>
    <property type="match status" value="1"/>
</dbReference>
<dbReference type="InterPro" id="IPR003594">
    <property type="entry name" value="HATPase_dom"/>
</dbReference>
<accession>A0ABX1X6C2</accession>
<evidence type="ECO:0000313" key="4">
    <source>
        <dbReference type="EMBL" id="NOU63926.1"/>
    </source>
</evidence>
<dbReference type="PANTHER" id="PTHR34220">
    <property type="entry name" value="SENSOR HISTIDINE KINASE YPDA"/>
    <property type="match status" value="1"/>
</dbReference>
<name>A0ABX1X6C2_9BACL</name>
<proteinExistence type="predicted"/>
<dbReference type="Pfam" id="PF02518">
    <property type="entry name" value="HATPase_c"/>
    <property type="match status" value="1"/>
</dbReference>
<keyword evidence="1" id="KW-0812">Transmembrane</keyword>
<keyword evidence="1" id="KW-1133">Transmembrane helix</keyword>
<dbReference type="InterPro" id="IPR050640">
    <property type="entry name" value="Bact_2-comp_sensor_kinase"/>
</dbReference>